<feature type="domain" description="DUF11" evidence="2">
    <location>
        <begin position="1557"/>
        <end position="1661"/>
    </location>
</feature>
<evidence type="ECO:0000313" key="3">
    <source>
        <dbReference type="EMBL" id="MXV53256.1"/>
    </source>
</evidence>
<dbReference type="GO" id="GO:0004553">
    <property type="term" value="F:hydrolase activity, hydrolyzing O-glycosyl compounds"/>
    <property type="evidence" value="ECO:0007669"/>
    <property type="project" value="UniProtKB-ARBA"/>
</dbReference>
<dbReference type="InterPro" id="IPR051172">
    <property type="entry name" value="Chlamydia_OmcB"/>
</dbReference>
<feature type="domain" description="DUF11" evidence="2">
    <location>
        <begin position="3098"/>
        <end position="3213"/>
    </location>
</feature>
<keyword evidence="4" id="KW-1185">Reference proteome</keyword>
<gene>
    <name evidence="3" type="ORF">GS399_20000</name>
</gene>
<keyword evidence="1" id="KW-0732">Signal</keyword>
<dbReference type="EMBL" id="WVHT01000016">
    <property type="protein sequence ID" value="MXV53256.1"/>
    <property type="molecule type" value="Genomic_DNA"/>
</dbReference>
<dbReference type="NCBIfam" id="TIGR04131">
    <property type="entry name" value="Bac_Flav_CTERM"/>
    <property type="match status" value="1"/>
</dbReference>
<dbReference type="InterPro" id="IPR013783">
    <property type="entry name" value="Ig-like_fold"/>
</dbReference>
<feature type="domain" description="DUF11" evidence="2">
    <location>
        <begin position="2716"/>
        <end position="2833"/>
    </location>
</feature>
<accession>A0A7K1YF80</accession>
<dbReference type="InterPro" id="IPR047589">
    <property type="entry name" value="DUF11_rpt"/>
</dbReference>
<dbReference type="Pfam" id="PF13585">
    <property type="entry name" value="CHU_C"/>
    <property type="match status" value="1"/>
</dbReference>
<dbReference type="InterPro" id="IPR001434">
    <property type="entry name" value="OmcB-like_DUF11"/>
</dbReference>
<feature type="domain" description="DUF11" evidence="2">
    <location>
        <begin position="918"/>
        <end position="1039"/>
    </location>
</feature>
<evidence type="ECO:0000256" key="1">
    <source>
        <dbReference type="SAM" id="SignalP"/>
    </source>
</evidence>
<reference evidence="3 4" key="1">
    <citation type="submission" date="2019-11" db="EMBL/GenBank/DDBJ databases">
        <title>Pedobacter sp. HMF7647 Genome sequencing and assembly.</title>
        <authorList>
            <person name="Kang H."/>
            <person name="Kim H."/>
            <person name="Joh K."/>
        </authorList>
    </citation>
    <scope>NUCLEOTIDE SEQUENCE [LARGE SCALE GENOMIC DNA]</scope>
    <source>
        <strain evidence="3 4">HMF7647</strain>
    </source>
</reference>
<feature type="signal peptide" evidence="1">
    <location>
        <begin position="1"/>
        <end position="36"/>
    </location>
</feature>
<comment type="caution">
    <text evidence="3">The sequence shown here is derived from an EMBL/GenBank/DDBJ whole genome shotgun (WGS) entry which is preliminary data.</text>
</comment>
<feature type="domain" description="DUF11" evidence="2">
    <location>
        <begin position="2343"/>
        <end position="2441"/>
    </location>
</feature>
<name>A0A7K1YF80_9SPHI</name>
<protein>
    <submittedName>
        <fullName evidence="3">DUF11 domain-containing protein</fullName>
    </submittedName>
</protein>
<dbReference type="Gene3D" id="2.60.40.1170">
    <property type="entry name" value="Mu homology domain, subdomain B"/>
    <property type="match status" value="1"/>
</dbReference>
<feature type="domain" description="DUF11" evidence="2">
    <location>
        <begin position="1430"/>
        <end position="1532"/>
    </location>
</feature>
<feature type="domain" description="DUF11" evidence="2">
    <location>
        <begin position="1308"/>
        <end position="1422"/>
    </location>
</feature>
<feature type="domain" description="DUF11" evidence="2">
    <location>
        <begin position="297"/>
        <end position="418"/>
    </location>
</feature>
<dbReference type="PANTHER" id="PTHR34819:SF3">
    <property type="entry name" value="CELL SURFACE PROTEIN"/>
    <property type="match status" value="1"/>
</dbReference>
<dbReference type="Proteomes" id="UP000466586">
    <property type="component" value="Unassembled WGS sequence"/>
</dbReference>
<feature type="domain" description="DUF11" evidence="2">
    <location>
        <begin position="2202"/>
        <end position="2317"/>
    </location>
</feature>
<dbReference type="Pfam" id="PF01345">
    <property type="entry name" value="DUF11"/>
    <property type="match status" value="16"/>
</dbReference>
<dbReference type="Gene3D" id="2.60.40.2700">
    <property type="match status" value="1"/>
</dbReference>
<dbReference type="SUPFAM" id="SSF49899">
    <property type="entry name" value="Concanavalin A-like lectins/glucanases"/>
    <property type="match status" value="1"/>
</dbReference>
<dbReference type="InterPro" id="IPR026341">
    <property type="entry name" value="T9SS_type_B"/>
</dbReference>
<feature type="domain" description="DUF11" evidence="2">
    <location>
        <begin position="1175"/>
        <end position="1280"/>
    </location>
</feature>
<dbReference type="PANTHER" id="PTHR34819">
    <property type="entry name" value="LARGE CYSTEINE-RICH PERIPLASMIC PROTEIN OMCB"/>
    <property type="match status" value="1"/>
</dbReference>
<sequence>MATFTKQLPLKKINRRKAYVATVLLLLILTSITARAQFTINNSFKDNNIPGLTIGGNSLLTSGVADPTNDGWLRLTTDVTNQVGYVLVNQSFPSSLGVFVDFEYTAWRNTTQAGADGFSVFLYDATASPFKIGGFGGSLGYAPKTPALGLSKGYIGIGLDEYGNYSNPNEGRVGGPGFRPQAVALRGPESGNFAYLSGTTSLTGSLIDYQTPATTRPSQNQFYRRVQVNIVKNNASGKYSITVQWKTSLTGQFTKLFGPVEIDNPPANLKVGLAGSTGANINKHEIRNLLVTTPGNLRITKTVDKVNAKTGDPLTYTITVYNDDVVQANGVILNDALPANFTANSITFNKNGSASTTSNEGSVNGVTLNMAPSSSVTYTVVGAITSGFQGTITNTASLDVTTNNVPDIDPTNNISTVQTVVSNPDFAITQIPPPACIDVTNGSPVTFRVQNVGSPSVGQVDVNYTVPAGLAVAGTSAVGWTVTNTGSAYKFTRFDNLANGAFYPDITLTLKPTTANTNSAFTSQATVVNGYDVNTANNTTAAATFYTAPNAITGSAVTNFCETSAGTNIALTGNAVTGGTPAFQWQIVTDQYNFDNDFAYQDIPGATGKDYNPGTITTNSAYRRLLTVNGCTSASNKIKYYVTPVVNNVIAASTATTACGPISEYNIGNTATGGNLNQFTFQWQSSTDGTTFTNITGQTSQQYNPGIITSPIYFRRVAYTGYCTNNSNVLFYNPLGTFNPGAVTLIQLLCGTSADPVLITETTPASGGSGNFTYQWQSSPDNTNFTDIPGATSSTYDPPVITQTTYYRRAVNAGVCGTLYSPVSVSRIVRPATIAIAGPEQTNYISNGFTLNGNNPLSGIGTWSVVSGQAVIGDPANPKTTVTIPTNSSATLRWTIAAESPCAISFSDTKVTNIQQADLALSDASTNFNYTPGATLTYAITVTNNGPSNVPDANFVVPSPVNFSNVSWSAATRNGATVANSSGTGGINEILNMPAGSSVTYTINVFVDKSSSGPLITNGSVNSATIPDPNLLNNSGTVTRNYAPQYTLIINKIGQPTVLAGGAINYQIRAVNTGPSDLNTAVISDVISNKVNNVSWTAVTAGSAEVSAASGTGNQINLTGKLPAGNANSITINIRGTVGPGESGSIENSATLTPDAGPAVNSGITETDIIQQTGLQITKSGPASIILGDNIQYTVTVRNGGPSDAPSVAIADIVPSAITGVKWTVQTSGNARVGVSAGTGNNIALNASIPAGANNEIIVLVDGVVGPDAGTQIFNQVTATPAGGSSLTASSTAQVLVTPKFSLRKSGPPNVNAGENISYTLEIINQGLSAASNVAISDILPSDIQSASWTATTSGTSSINSGQTGTGNAVNLNVNLPAGAENKITLTISGRVGASASGIINNTASLNFSNLPVLNSNTVSTTVLSNPGLVITKAGPTALTSGSIITYGIGLSNNGPSDAPGVVISDLIPPQIKNPTWTTTVSGAAVISSGATGSGNQVNVVVNVPAGPDNRVIVSVSGQSDPSFTGTITNSATAVFDGKPTFNSNVITTVLTKNPVLAISKTGPQNAIAGSTVSYTIRVNNLGPSDADDVVIADMIPPQLRNVSWITSSEPIVKIVSGTSGDGNNVSVVSDIPATKSFYILVTGQIDQAFSGTINNQASVTLPGSAPILSTLVSTQVTNSAALRVDKSGPAFISAGEEINYSVILGNDGPSDALNLSFRDPVSPNVQNVIWTAEPHGRAQVLSGASGTGNLVTVSGNIPYGAENYLVVNYKGKIDPSFSGTISNAAGAVVNGQPPVVDVISTAVNKKVNLILTKTGPQVANAGENIEYSVLLKNSGPANAVNVAISDNVPVEIQNVTWSLAAYGAASLNSAVSGSGNQINASVNVPAGDNNYVMLSIKGIVSPSAVNGTLSNIAFATPASDVVNPQPVSSTASTVITRSADLRVLKSGPSNLSVNQRVHYTLVVTNNGPSDAIGVTVTDSVPFEITNVTFQTSTTGTASVTAVSQPGLPVEITGDVASGAANSIIIDVYGDAITDGTATNTAKIELPDGLSDPDLTDNESAITTVINTDVGIVISKSGPESGNIGGQVSYTIDVQNTGQSDAANVSIADNIPTELAGISWSVSGNSPATTFTPVGPQTGNSINVTANIPGVNNSAGSGIVSINVTGTVGPNVAATLTNTASAFYGGDTHQSSTSASISSSKLKVTKSGPSEAIAGQQVSYIINAYNLGPAVANNATVTDIVPPEIQNVSWTATPYGTATVIGSTTGTGNTINVPVNLPIDYDNRVTIMVTGTINASFTGPLTNTATATPAPGFNDPSPPTVSVITNVISKPSVTIIKSGPSIAYAGELVSYVIRATNKGPSDAASVNITDIFDARLTNVNWSATAIGAASISLGNLRDQTGNVNFNASIPAGAGNAVEVRVVGLIKPGATGGINNHAEASFSGMKDTSNVSTQIITLSKLGIVKTAPAIAIPGDPITYTIRVNNQGPSDASDINIQDVFDPRILNVRWSGRGLGNARLNSGNRDTVPGNFNLRATIPADTVSVIEIVATGTIAPDASGQLDNTASAAPPGGTTVTSAVTTTLEKRSLLTLSKTGTNVASSGQLATYRLRLTNAGPSDATAVNISDLMPPQLSNVQWNAEVSGRAVISAGRTGSGNRILVTGDIAAGTGNQITVTITGIIDPDYTGSYTNIARATVTGQADVPSNPVTTVVSRRFNLSLSKTGADSVNAAGNIRYVLIADNSGPSLARNVSIADQLPAGITNVTWTATAYGAAAITGSASGTTGNISLTADIPAASTDYIRIEINGTVVAGVLNLSNRASSSLPDTTIYSNTVNTKVRQVTNLSISKQGPTSIFEDNEITYRVILRNLGPSAANGTIVTDQLPASFKNIVYTVVSTNIPDFKPVVLPREGNTQKFLLPDFPANSESIIEAHGTIEKGGNTVIVNTVSLAVPPDVIELVPENTSSSVITVVQPKAKINLTKEIIEPGPYYVGQRITYKITGINTGESTITPASLVDSIPASLTNIGDITTNVDTAFYDPQTRILHVDGTFFPPKGVAFVMYKATIAQPGDIRNIAIASGPLDSSIPDTAVSVINAVYSADLSVQKEVVSSAPYTINGKITYKITVTNNGPNGATAVVMNDILPPSLDIPTAIQTDAGTATITGKTINWQVGSLPVGASQTLTFTSKILNGPIIINTANVTGFEPDITRNNNGVTVSSEISGDLIFIPNVFTPNGDGRNDRFVVVGLTEGEGLSVEIYNRWGNQVYKQQNYHNDWDGSQLNDGTYYYILTVKRPAGNKVYKGWVQLLH</sequence>
<feature type="chain" id="PRO_5029722857" evidence="1">
    <location>
        <begin position="37"/>
        <end position="3305"/>
    </location>
</feature>
<dbReference type="InterPro" id="IPR013320">
    <property type="entry name" value="ConA-like_dom_sf"/>
</dbReference>
<dbReference type="GO" id="GO:0005975">
    <property type="term" value="P:carbohydrate metabolic process"/>
    <property type="evidence" value="ECO:0007669"/>
    <property type="project" value="UniProtKB-ARBA"/>
</dbReference>
<dbReference type="RefSeq" id="WP_160846435.1">
    <property type="nucleotide sequence ID" value="NZ_WVHT01000016.1"/>
</dbReference>
<evidence type="ECO:0000259" key="2">
    <source>
        <dbReference type="Pfam" id="PF01345"/>
    </source>
</evidence>
<feature type="domain" description="DUF11" evidence="2">
    <location>
        <begin position="2978"/>
        <end position="3077"/>
    </location>
</feature>
<feature type="domain" description="DUF11" evidence="2">
    <location>
        <begin position="2076"/>
        <end position="2191"/>
    </location>
</feature>
<dbReference type="Gene3D" id="2.60.40.10">
    <property type="entry name" value="Immunoglobulins"/>
    <property type="match status" value="1"/>
</dbReference>
<feature type="domain" description="DUF11" evidence="2">
    <location>
        <begin position="2460"/>
        <end position="2566"/>
    </location>
</feature>
<feature type="domain" description="DUF11" evidence="2">
    <location>
        <begin position="1941"/>
        <end position="2063"/>
    </location>
</feature>
<evidence type="ECO:0000313" key="4">
    <source>
        <dbReference type="Proteomes" id="UP000466586"/>
    </source>
</evidence>
<feature type="domain" description="DUF11" evidence="2">
    <location>
        <begin position="2589"/>
        <end position="2703"/>
    </location>
</feature>
<feature type="domain" description="DUF11" evidence="2">
    <location>
        <begin position="1051"/>
        <end position="1154"/>
    </location>
</feature>
<organism evidence="3 4">
    <name type="scientific">Hufsiella arboris</name>
    <dbReference type="NCBI Taxonomy" id="2695275"/>
    <lineage>
        <taxon>Bacteria</taxon>
        <taxon>Pseudomonadati</taxon>
        <taxon>Bacteroidota</taxon>
        <taxon>Sphingobacteriia</taxon>
        <taxon>Sphingobacteriales</taxon>
        <taxon>Sphingobacteriaceae</taxon>
        <taxon>Hufsiella</taxon>
    </lineage>
</organism>
<dbReference type="NCBIfam" id="TIGR01451">
    <property type="entry name" value="B_ant_repeat"/>
    <property type="match status" value="18"/>
</dbReference>
<proteinExistence type="predicted"/>